<dbReference type="GO" id="GO:0043565">
    <property type="term" value="F:sequence-specific DNA binding"/>
    <property type="evidence" value="ECO:0007669"/>
    <property type="project" value="TreeGrafter"/>
</dbReference>
<evidence type="ECO:0000313" key="7">
    <source>
        <dbReference type="Proteomes" id="UP000351155"/>
    </source>
</evidence>
<dbReference type="NCBIfam" id="TIGR02036">
    <property type="entry name" value="dsdC"/>
    <property type="match status" value="1"/>
</dbReference>
<dbReference type="PANTHER" id="PTHR30537">
    <property type="entry name" value="HTH-TYPE TRANSCRIPTIONAL REGULATOR"/>
    <property type="match status" value="1"/>
</dbReference>
<dbReference type="Proteomes" id="UP000351155">
    <property type="component" value="Unassembled WGS sequence"/>
</dbReference>
<dbReference type="GO" id="GO:0003700">
    <property type="term" value="F:DNA-binding transcription factor activity"/>
    <property type="evidence" value="ECO:0007669"/>
    <property type="project" value="InterPro"/>
</dbReference>
<dbReference type="GO" id="GO:0006351">
    <property type="term" value="P:DNA-templated transcription"/>
    <property type="evidence" value="ECO:0007669"/>
    <property type="project" value="TreeGrafter"/>
</dbReference>
<keyword evidence="3" id="KW-0238">DNA-binding</keyword>
<gene>
    <name evidence="6" type="primary">dsdC</name>
    <name evidence="6" type="ORF">NCTC12126_01203</name>
</gene>
<evidence type="ECO:0000313" key="6">
    <source>
        <dbReference type="EMBL" id="VFS15294.1"/>
    </source>
</evidence>
<dbReference type="FunFam" id="1.10.10.10:FF:000038">
    <property type="entry name" value="Glycine cleavage system transcriptional activator"/>
    <property type="match status" value="1"/>
</dbReference>
<keyword evidence="2" id="KW-0805">Transcription regulation</keyword>
<dbReference type="Gene3D" id="3.40.190.10">
    <property type="entry name" value="Periplasmic binding protein-like II"/>
    <property type="match status" value="2"/>
</dbReference>
<comment type="similarity">
    <text evidence="1">Belongs to the LysR transcriptional regulatory family.</text>
</comment>
<dbReference type="InterPro" id="IPR011781">
    <property type="entry name" value="DsdC"/>
</dbReference>
<dbReference type="InterPro" id="IPR000847">
    <property type="entry name" value="LysR_HTH_N"/>
</dbReference>
<evidence type="ECO:0000256" key="1">
    <source>
        <dbReference type="ARBA" id="ARBA00009437"/>
    </source>
</evidence>
<evidence type="ECO:0000259" key="5">
    <source>
        <dbReference type="PROSITE" id="PS50931"/>
    </source>
</evidence>
<dbReference type="Gene3D" id="1.10.10.10">
    <property type="entry name" value="Winged helix-like DNA-binding domain superfamily/Winged helix DNA-binding domain"/>
    <property type="match status" value="1"/>
</dbReference>
<protein>
    <submittedName>
        <fullName evidence="6">HTH-type transcriptional regulator dsdC</fullName>
    </submittedName>
</protein>
<dbReference type="PROSITE" id="PS50931">
    <property type="entry name" value="HTH_LYSR"/>
    <property type="match status" value="1"/>
</dbReference>
<dbReference type="PRINTS" id="PR00039">
    <property type="entry name" value="HTHLYSR"/>
</dbReference>
<dbReference type="AlphaFoldDB" id="A0A484WVB3"/>
<name>A0A484WVB3_9ENTR</name>
<dbReference type="PANTHER" id="PTHR30537:SF32">
    <property type="entry name" value="HTH-TYPE TRANSCRIPTIONAL REGULATOR DSDC"/>
    <property type="match status" value="1"/>
</dbReference>
<dbReference type="SUPFAM" id="SSF53850">
    <property type="entry name" value="Periplasmic binding protein-like II"/>
    <property type="match status" value="1"/>
</dbReference>
<feature type="domain" description="HTH lysR-type" evidence="5">
    <location>
        <begin position="11"/>
        <end position="68"/>
    </location>
</feature>
<keyword evidence="4" id="KW-0804">Transcription</keyword>
<dbReference type="EMBL" id="CAADIW010000006">
    <property type="protein sequence ID" value="VFS15294.1"/>
    <property type="molecule type" value="Genomic_DNA"/>
</dbReference>
<evidence type="ECO:0000256" key="4">
    <source>
        <dbReference type="ARBA" id="ARBA00023163"/>
    </source>
</evidence>
<proteinExistence type="inferred from homology"/>
<dbReference type="InterPro" id="IPR005119">
    <property type="entry name" value="LysR_subst-bd"/>
</dbReference>
<organism evidence="6 7">
    <name type="scientific">Enterobacter cancerogenus</name>
    <dbReference type="NCBI Taxonomy" id="69218"/>
    <lineage>
        <taxon>Bacteria</taxon>
        <taxon>Pseudomonadati</taxon>
        <taxon>Pseudomonadota</taxon>
        <taxon>Gammaproteobacteria</taxon>
        <taxon>Enterobacterales</taxon>
        <taxon>Enterobacteriaceae</taxon>
        <taxon>Enterobacter</taxon>
        <taxon>Enterobacter cloacae complex</taxon>
    </lineage>
</organism>
<dbReference type="CDD" id="cd08432">
    <property type="entry name" value="PBP2_GcdR_TrpI_HvrB_AmpR_like"/>
    <property type="match status" value="1"/>
</dbReference>
<accession>A0A484WVB3</accession>
<sequence length="304" mass="34115">MEGEKPQLNGWQLSKMYTFEVAARHASFALAAAELSLSPSAVSHRINLLEEELGIRLFVRSHRKVELTQEGKRLYGTLKSSLDTLNQEIQDIKNQALSGTLTVYSRPSLAQCWLVPLLGDFTHRYPAISLTLLTGNDDIDMQRNGVDLALYFDDSPPKNLAHTFLMDEDILPVCSLEYAREHALFGQPENLARCTLLHDRQAWSQDSGTDEWQLWAQRFAVNALPSSGMGFDRSDLAITAALNHAGVAMGRKRLVEKRLARGELVAPFGDKTLPCQQHYYIATLPERHWPKIDAFIGWLKAQAG</sequence>
<dbReference type="Pfam" id="PF00126">
    <property type="entry name" value="HTH_1"/>
    <property type="match status" value="1"/>
</dbReference>
<dbReference type="InterPro" id="IPR058163">
    <property type="entry name" value="LysR-type_TF_proteobact-type"/>
</dbReference>
<reference evidence="6 7" key="1">
    <citation type="submission" date="2019-03" db="EMBL/GenBank/DDBJ databases">
        <authorList>
            <consortium name="Pathogen Informatics"/>
        </authorList>
    </citation>
    <scope>NUCLEOTIDE SEQUENCE [LARGE SCALE GENOMIC DNA]</scope>
    <source>
        <strain evidence="6 7">NCTC12126</strain>
    </source>
</reference>
<dbReference type="SUPFAM" id="SSF46785">
    <property type="entry name" value="Winged helix' DNA-binding domain"/>
    <property type="match status" value="1"/>
</dbReference>
<dbReference type="InterPro" id="IPR036390">
    <property type="entry name" value="WH_DNA-bd_sf"/>
</dbReference>
<dbReference type="NCBIfam" id="NF007491">
    <property type="entry name" value="PRK10086.1"/>
    <property type="match status" value="1"/>
</dbReference>
<dbReference type="Pfam" id="PF03466">
    <property type="entry name" value="LysR_substrate"/>
    <property type="match status" value="1"/>
</dbReference>
<dbReference type="InterPro" id="IPR036388">
    <property type="entry name" value="WH-like_DNA-bd_sf"/>
</dbReference>
<evidence type="ECO:0000256" key="2">
    <source>
        <dbReference type="ARBA" id="ARBA00023015"/>
    </source>
</evidence>
<evidence type="ECO:0000256" key="3">
    <source>
        <dbReference type="ARBA" id="ARBA00023125"/>
    </source>
</evidence>